<protein>
    <submittedName>
        <fullName evidence="8">FNBP1-like protein</fullName>
    </submittedName>
</protein>
<proteinExistence type="predicted"/>
<dbReference type="CDD" id="cd11911">
    <property type="entry name" value="SH3_CIP4-like"/>
    <property type="match status" value="1"/>
</dbReference>
<dbReference type="PROSITE" id="PS51860">
    <property type="entry name" value="REM_1"/>
    <property type="match status" value="1"/>
</dbReference>
<feature type="region of interest" description="Disordered" evidence="5">
    <location>
        <begin position="233"/>
        <end position="265"/>
    </location>
</feature>
<evidence type="ECO:0000313" key="8">
    <source>
        <dbReference type="EMBL" id="WAR30513.1"/>
    </source>
</evidence>
<dbReference type="EMBL" id="CP111028">
    <property type="protein sequence ID" value="WAR30513.1"/>
    <property type="molecule type" value="Genomic_DNA"/>
</dbReference>
<dbReference type="SUPFAM" id="SSF50044">
    <property type="entry name" value="SH3-domain"/>
    <property type="match status" value="1"/>
</dbReference>
<dbReference type="PROSITE" id="PS50002">
    <property type="entry name" value="SH3"/>
    <property type="match status" value="1"/>
</dbReference>
<keyword evidence="1 3" id="KW-0728">SH3 domain</keyword>
<feature type="domain" description="SH3" evidence="6">
    <location>
        <begin position="271"/>
        <end position="332"/>
    </location>
</feature>
<reference evidence="8" key="1">
    <citation type="submission" date="2022-11" db="EMBL/GenBank/DDBJ databases">
        <title>Centuries of genome instability and evolution in soft-shell clam transmissible cancer (bioRxiv).</title>
        <authorList>
            <person name="Hart S.F.M."/>
            <person name="Yonemitsu M.A."/>
            <person name="Giersch R.M."/>
            <person name="Beal B.F."/>
            <person name="Arriagada G."/>
            <person name="Davis B.W."/>
            <person name="Ostrander E.A."/>
            <person name="Goff S.P."/>
            <person name="Metzger M.J."/>
        </authorList>
    </citation>
    <scope>NUCLEOTIDE SEQUENCE</scope>
    <source>
        <strain evidence="8">MELC-2E11</strain>
        <tissue evidence="8">Siphon/mantle</tissue>
    </source>
</reference>
<sequence>MLKEVHDMAGQHEVIAENTQQQLIVDIQKCVIELKQERKKSKKNYEKKFLDSERALDQRACDGNRNARTQLQDVDERRITKMKMAIEGSAGIENNVLPIIKSCIDGMNKAAAGDDQQKDEPPAQRKAKLLKKIDEIRGKIEHETNEREGMIKMKEVFTNNNQLGDPNTIIKQLEKNAETLNQLQSELKKIQDALMEAENEMSGTTTLGRHGSDDSMTPSVTSIDSNNVQVSAPGTPSQLHQNQEEYYEPVEDPAQEPEPFTPDPEFDVEYPVIGSCRALYPFEAVNEGSVSMTENEEMSVLEQDQGDGWTRVRRSNNEEGFVPTSYIQCHFYDQDASISDAVRAITTHNARYPNLPVWFNLVPLRKQKVASTDYSDAKK</sequence>
<dbReference type="Pfam" id="PF25610">
    <property type="entry name" value="HR1_TOCA"/>
    <property type="match status" value="1"/>
</dbReference>
<evidence type="ECO:0000256" key="4">
    <source>
        <dbReference type="PROSITE-ProRule" id="PRU01207"/>
    </source>
</evidence>
<dbReference type="Gene3D" id="6.10.140.470">
    <property type="match status" value="1"/>
</dbReference>
<dbReference type="PANTHER" id="PTHR15735">
    <property type="entry name" value="FCH AND DOUBLE SH3 DOMAINS PROTEIN"/>
    <property type="match status" value="1"/>
</dbReference>
<dbReference type="SUPFAM" id="SSF103657">
    <property type="entry name" value="BAR/IMD domain-like"/>
    <property type="match status" value="1"/>
</dbReference>
<dbReference type="InterPro" id="IPR036028">
    <property type="entry name" value="SH3-like_dom_sf"/>
</dbReference>
<organism evidence="8 9">
    <name type="scientific">Mya arenaria</name>
    <name type="common">Soft-shell clam</name>
    <dbReference type="NCBI Taxonomy" id="6604"/>
    <lineage>
        <taxon>Eukaryota</taxon>
        <taxon>Metazoa</taxon>
        <taxon>Spiralia</taxon>
        <taxon>Lophotrochozoa</taxon>
        <taxon>Mollusca</taxon>
        <taxon>Bivalvia</taxon>
        <taxon>Autobranchia</taxon>
        <taxon>Heteroconchia</taxon>
        <taxon>Euheterodonta</taxon>
        <taxon>Imparidentia</taxon>
        <taxon>Neoheterodontei</taxon>
        <taxon>Myida</taxon>
        <taxon>Myoidea</taxon>
        <taxon>Myidae</taxon>
        <taxon>Mya</taxon>
    </lineage>
</organism>
<dbReference type="Pfam" id="PF00018">
    <property type="entry name" value="SH3_1"/>
    <property type="match status" value="1"/>
</dbReference>
<evidence type="ECO:0000256" key="3">
    <source>
        <dbReference type="PROSITE-ProRule" id="PRU00192"/>
    </source>
</evidence>
<keyword evidence="2 4" id="KW-0175">Coiled coil</keyword>
<dbReference type="InterPro" id="IPR027267">
    <property type="entry name" value="AH/BAR_dom_sf"/>
</dbReference>
<evidence type="ECO:0000256" key="5">
    <source>
        <dbReference type="SAM" id="MobiDB-lite"/>
    </source>
</evidence>
<evidence type="ECO:0000256" key="2">
    <source>
        <dbReference type="ARBA" id="ARBA00023054"/>
    </source>
</evidence>
<dbReference type="Gene3D" id="2.30.30.40">
    <property type="entry name" value="SH3 Domains"/>
    <property type="match status" value="1"/>
</dbReference>
<evidence type="ECO:0000313" key="9">
    <source>
        <dbReference type="Proteomes" id="UP001164746"/>
    </source>
</evidence>
<evidence type="ECO:0000259" key="7">
    <source>
        <dbReference type="PROSITE" id="PS51860"/>
    </source>
</evidence>
<dbReference type="PANTHER" id="PTHR15735:SF12">
    <property type="entry name" value="CDC42-INTERACTING PROTEIN 4, ISOFORM B"/>
    <property type="match status" value="1"/>
</dbReference>
<keyword evidence="9" id="KW-1185">Reference proteome</keyword>
<feature type="domain" description="REM-1" evidence="7">
    <location>
        <begin position="118"/>
        <end position="196"/>
    </location>
</feature>
<feature type="region of interest" description="Disordered" evidence="5">
    <location>
        <begin position="200"/>
        <end position="221"/>
    </location>
</feature>
<feature type="compositionally biased region" description="Acidic residues" evidence="5">
    <location>
        <begin position="245"/>
        <end position="255"/>
    </location>
</feature>
<dbReference type="Proteomes" id="UP001164746">
    <property type="component" value="Chromosome 17"/>
</dbReference>
<dbReference type="InterPro" id="IPR011072">
    <property type="entry name" value="HR1_rho-bd"/>
</dbReference>
<gene>
    <name evidence="8" type="ORF">MAR_033055</name>
</gene>
<evidence type="ECO:0000259" key="6">
    <source>
        <dbReference type="PROSITE" id="PS50002"/>
    </source>
</evidence>
<accession>A0ABY7G7W2</accession>
<dbReference type="InterPro" id="IPR001452">
    <property type="entry name" value="SH3_domain"/>
</dbReference>
<dbReference type="InterPro" id="IPR057870">
    <property type="entry name" value="HR1_TOCA"/>
</dbReference>
<evidence type="ECO:0000256" key="1">
    <source>
        <dbReference type="ARBA" id="ARBA00022443"/>
    </source>
</evidence>
<dbReference type="SMART" id="SM00326">
    <property type="entry name" value="SH3"/>
    <property type="match status" value="1"/>
</dbReference>
<name>A0ABY7G7W2_MYAAR</name>